<keyword evidence="2" id="KW-1185">Reference proteome</keyword>
<dbReference type="AlphaFoldDB" id="A0A484FX25"/>
<protein>
    <submittedName>
        <fullName evidence="1">Uncharacterized protein</fullName>
    </submittedName>
</protein>
<gene>
    <name evidence="1" type="ORF">Cob_v004606</name>
</gene>
<proteinExistence type="predicted"/>
<reference evidence="2" key="1">
    <citation type="journal article" date="2013" name="New Phytol.">
        <title>Comparative genomic and transcriptomic analyses reveal the hemibiotrophic stage shift of Colletotrichum fungi.</title>
        <authorList>
            <person name="Gan P."/>
            <person name="Ikeda K."/>
            <person name="Irieda H."/>
            <person name="Narusaka M."/>
            <person name="O'Connell R.J."/>
            <person name="Narusaka Y."/>
            <person name="Takano Y."/>
            <person name="Kubo Y."/>
            <person name="Shirasu K."/>
        </authorList>
    </citation>
    <scope>NUCLEOTIDE SEQUENCE [LARGE SCALE GENOMIC DNA]</scope>
    <source>
        <strain evidence="2">104-T / ATCC 96160 / CBS 514.97 / LARS 414 / MAFF 240422</strain>
    </source>
</reference>
<organism evidence="1 2">
    <name type="scientific">Colletotrichum orbiculare (strain 104-T / ATCC 96160 / CBS 514.97 / LARS 414 / MAFF 240422)</name>
    <name type="common">Cucumber anthracnose fungus</name>
    <name type="synonym">Colletotrichum lagenarium</name>
    <dbReference type="NCBI Taxonomy" id="1213857"/>
    <lineage>
        <taxon>Eukaryota</taxon>
        <taxon>Fungi</taxon>
        <taxon>Dikarya</taxon>
        <taxon>Ascomycota</taxon>
        <taxon>Pezizomycotina</taxon>
        <taxon>Sordariomycetes</taxon>
        <taxon>Hypocreomycetidae</taxon>
        <taxon>Glomerellales</taxon>
        <taxon>Glomerellaceae</taxon>
        <taxon>Colletotrichum</taxon>
        <taxon>Colletotrichum orbiculare species complex</taxon>
    </lineage>
</organism>
<accession>A0A484FX25</accession>
<comment type="caution">
    <text evidence="1">The sequence shown here is derived from an EMBL/GenBank/DDBJ whole genome shotgun (WGS) entry which is preliminary data.</text>
</comment>
<sequence>MVTLSTPTSALAWYLRHLPWAEIKRLLLHRGTSYTLHASAFVVLCLPRYPLGVEQHVSSEKYPWRNFRRLGKIVVFFIHPCLSYPML</sequence>
<dbReference type="EMBL" id="AMCV02000010">
    <property type="protein sequence ID" value="TDZ22598.1"/>
    <property type="molecule type" value="Genomic_DNA"/>
</dbReference>
<dbReference type="Proteomes" id="UP000014480">
    <property type="component" value="Unassembled WGS sequence"/>
</dbReference>
<evidence type="ECO:0000313" key="2">
    <source>
        <dbReference type="Proteomes" id="UP000014480"/>
    </source>
</evidence>
<name>A0A484FX25_COLOR</name>
<reference evidence="2" key="2">
    <citation type="journal article" date="2019" name="Mol. Plant Microbe Interact.">
        <title>Genome sequence resources for four phytopathogenic fungi from the Colletotrichum orbiculare species complex.</title>
        <authorList>
            <person name="Gan P."/>
            <person name="Tsushima A."/>
            <person name="Narusaka M."/>
            <person name="Narusaka Y."/>
            <person name="Takano Y."/>
            <person name="Kubo Y."/>
            <person name="Shirasu K."/>
        </authorList>
    </citation>
    <scope>GENOME REANNOTATION</scope>
    <source>
        <strain evidence="2">104-T / ATCC 96160 / CBS 514.97 / LARS 414 / MAFF 240422</strain>
    </source>
</reference>
<evidence type="ECO:0000313" key="1">
    <source>
        <dbReference type="EMBL" id="TDZ22598.1"/>
    </source>
</evidence>